<dbReference type="EMBL" id="FQUT01000005">
    <property type="protein sequence ID" value="SHF66626.1"/>
    <property type="molecule type" value="Genomic_DNA"/>
</dbReference>
<proteinExistence type="predicted"/>
<sequence length="129" mass="14439">MKLRKLLMLFLIALSGLVTAQNLTHEVKICQFSKDGETWYDASDTPIIKSITYKSGGNLGYVWINGEYHELKPTQYTLKQKSNDVIEITFSPTGDTNSEFTLSDKSGDVVGAGYIKNGGKNYLYKLVFN</sequence>
<evidence type="ECO:0000313" key="3">
    <source>
        <dbReference type="Proteomes" id="UP000184518"/>
    </source>
</evidence>
<gene>
    <name evidence="2" type="ORF">SAMN05443633_105302</name>
</gene>
<name>A0A1M5DI77_9FLAO</name>
<keyword evidence="3" id="KW-1185">Reference proteome</keyword>
<dbReference type="STRING" id="1416778.SAMN05443633_105302"/>
<keyword evidence="1" id="KW-0732">Signal</keyword>
<dbReference type="AlphaFoldDB" id="A0A1M5DI77"/>
<reference evidence="3" key="1">
    <citation type="submission" date="2016-11" db="EMBL/GenBank/DDBJ databases">
        <authorList>
            <person name="Varghese N."/>
            <person name="Submissions S."/>
        </authorList>
    </citation>
    <scope>NUCLEOTIDE SEQUENCE [LARGE SCALE GENOMIC DNA]</scope>
    <source>
        <strain evidence="3">DSM 27619</strain>
    </source>
</reference>
<protein>
    <submittedName>
        <fullName evidence="2">Uncharacterized protein</fullName>
    </submittedName>
</protein>
<dbReference type="Proteomes" id="UP000184518">
    <property type="component" value="Unassembled WGS sequence"/>
</dbReference>
<accession>A0A1M5DI77</accession>
<organism evidence="2 3">
    <name type="scientific">Chryseobacterium arachidis</name>
    <dbReference type="NCBI Taxonomy" id="1416778"/>
    <lineage>
        <taxon>Bacteria</taxon>
        <taxon>Pseudomonadati</taxon>
        <taxon>Bacteroidota</taxon>
        <taxon>Flavobacteriia</taxon>
        <taxon>Flavobacteriales</taxon>
        <taxon>Weeksellaceae</taxon>
        <taxon>Chryseobacterium group</taxon>
        <taxon>Chryseobacterium</taxon>
    </lineage>
</organism>
<feature type="signal peptide" evidence="1">
    <location>
        <begin position="1"/>
        <end position="20"/>
    </location>
</feature>
<dbReference type="RefSeq" id="WP_072957945.1">
    <property type="nucleotide sequence ID" value="NZ_FQUT01000005.1"/>
</dbReference>
<feature type="chain" id="PRO_5012002323" evidence="1">
    <location>
        <begin position="21"/>
        <end position="129"/>
    </location>
</feature>
<evidence type="ECO:0000313" key="2">
    <source>
        <dbReference type="EMBL" id="SHF66626.1"/>
    </source>
</evidence>
<dbReference type="OrthoDB" id="9778516at2"/>
<evidence type="ECO:0000256" key="1">
    <source>
        <dbReference type="SAM" id="SignalP"/>
    </source>
</evidence>